<accession>A0A4V1QXT0</accession>
<dbReference type="OrthoDB" id="9780685at2"/>
<feature type="modified residue" description="N6-(pyridoxal phosphate)lysine" evidence="7">
    <location>
        <position position="211"/>
    </location>
</feature>
<feature type="region of interest" description="Disordered" evidence="9">
    <location>
        <begin position="404"/>
        <end position="427"/>
    </location>
</feature>
<dbReference type="GO" id="GO:0018826">
    <property type="term" value="F:methionine gamma-lyase activity"/>
    <property type="evidence" value="ECO:0007669"/>
    <property type="project" value="UniProtKB-EC"/>
</dbReference>
<keyword evidence="10" id="KW-0808">Transferase</keyword>
<dbReference type="InterPro" id="IPR015422">
    <property type="entry name" value="PyrdxlP-dep_Trfase_small"/>
</dbReference>
<dbReference type="InterPro" id="IPR000277">
    <property type="entry name" value="Cys/Met-Metab_PyrdxlP-dep_enz"/>
</dbReference>
<dbReference type="SUPFAM" id="SSF53383">
    <property type="entry name" value="PLP-dependent transferases"/>
    <property type="match status" value="1"/>
</dbReference>
<protein>
    <recommendedName>
        <fullName evidence="3">homocysteine desulfhydrase</fullName>
        <ecNumber evidence="3">4.4.1.2</ecNumber>
    </recommendedName>
    <alternativeName>
        <fullName evidence="4">Homocysteine desulfhydrase</fullName>
    </alternativeName>
</protein>
<keyword evidence="11" id="KW-1185">Reference proteome</keyword>
<dbReference type="PIRSF" id="PIRSF001434">
    <property type="entry name" value="CGS"/>
    <property type="match status" value="1"/>
</dbReference>
<evidence type="ECO:0000256" key="3">
    <source>
        <dbReference type="ARBA" id="ARBA00047175"/>
    </source>
</evidence>
<keyword evidence="2 7" id="KW-0663">Pyridoxal phosphate</keyword>
<dbReference type="GO" id="GO:0016740">
    <property type="term" value="F:transferase activity"/>
    <property type="evidence" value="ECO:0007669"/>
    <property type="project" value="UniProtKB-KW"/>
</dbReference>
<dbReference type="Pfam" id="PF01053">
    <property type="entry name" value="Cys_Met_Meta_PP"/>
    <property type="match status" value="1"/>
</dbReference>
<dbReference type="GO" id="GO:0030170">
    <property type="term" value="F:pyridoxal phosphate binding"/>
    <property type="evidence" value="ECO:0007669"/>
    <property type="project" value="InterPro"/>
</dbReference>
<dbReference type="AlphaFoldDB" id="A0A4V1QXT0"/>
<name>A0A4V1QXT0_9MICO</name>
<comment type="catalytic activity">
    <reaction evidence="6">
        <text>L-methionine + H2O = methanethiol + 2-oxobutanoate + NH4(+)</text>
        <dbReference type="Rhea" id="RHEA:23800"/>
        <dbReference type="ChEBI" id="CHEBI:15377"/>
        <dbReference type="ChEBI" id="CHEBI:16007"/>
        <dbReference type="ChEBI" id="CHEBI:16763"/>
        <dbReference type="ChEBI" id="CHEBI:28938"/>
        <dbReference type="ChEBI" id="CHEBI:57844"/>
        <dbReference type="EC" id="4.4.1.11"/>
    </reaction>
    <physiologicalReaction direction="left-to-right" evidence="6">
        <dbReference type="Rhea" id="RHEA:23801"/>
    </physiologicalReaction>
</comment>
<evidence type="ECO:0000256" key="1">
    <source>
        <dbReference type="ARBA" id="ARBA00001933"/>
    </source>
</evidence>
<dbReference type="RefSeq" id="WP_129520634.1">
    <property type="nucleotide sequence ID" value="NZ_SDPN01000014.1"/>
</dbReference>
<evidence type="ECO:0000313" key="10">
    <source>
        <dbReference type="EMBL" id="RXZ70726.1"/>
    </source>
</evidence>
<comment type="cofactor">
    <cofactor evidence="1 8">
        <name>pyridoxal 5'-phosphate</name>
        <dbReference type="ChEBI" id="CHEBI:597326"/>
    </cofactor>
</comment>
<dbReference type="Gene3D" id="3.40.640.10">
    <property type="entry name" value="Type I PLP-dependent aspartate aminotransferase-like (Major domain)"/>
    <property type="match status" value="1"/>
</dbReference>
<comment type="caution">
    <text evidence="10">The sequence shown here is derived from an EMBL/GenBank/DDBJ whole genome shotgun (WGS) entry which is preliminary data.</text>
</comment>
<dbReference type="PANTHER" id="PTHR11808:SF85">
    <property type="entry name" value="CYSTATHIONINE GAMMA-LYASE-RELATED"/>
    <property type="match status" value="1"/>
</dbReference>
<dbReference type="GO" id="GO:0005737">
    <property type="term" value="C:cytoplasm"/>
    <property type="evidence" value="ECO:0007669"/>
    <property type="project" value="TreeGrafter"/>
</dbReference>
<dbReference type="FunFam" id="3.40.640.10:FF:000046">
    <property type="entry name" value="Cystathionine gamma-lyase"/>
    <property type="match status" value="1"/>
</dbReference>
<reference evidence="10 11" key="1">
    <citation type="submission" date="2019-01" db="EMBL/GenBank/DDBJ databases">
        <title>Agromyces.</title>
        <authorList>
            <person name="Li J."/>
        </authorList>
    </citation>
    <scope>NUCLEOTIDE SEQUENCE [LARGE SCALE GENOMIC DNA]</scope>
    <source>
        <strain evidence="10 11">DSM 15934</strain>
    </source>
</reference>
<evidence type="ECO:0000256" key="7">
    <source>
        <dbReference type="PIRSR" id="PIRSR001434-2"/>
    </source>
</evidence>
<dbReference type="GO" id="GO:0019346">
    <property type="term" value="P:transsulfuration"/>
    <property type="evidence" value="ECO:0007669"/>
    <property type="project" value="InterPro"/>
</dbReference>
<evidence type="ECO:0000256" key="4">
    <source>
        <dbReference type="ARBA" id="ARBA00047199"/>
    </source>
</evidence>
<comment type="similarity">
    <text evidence="8">Belongs to the trans-sulfuration enzymes family.</text>
</comment>
<proteinExistence type="inferred from homology"/>
<dbReference type="GO" id="GO:0004123">
    <property type="term" value="F:cystathionine gamma-lyase activity"/>
    <property type="evidence" value="ECO:0007669"/>
    <property type="project" value="TreeGrafter"/>
</dbReference>
<evidence type="ECO:0000256" key="6">
    <source>
        <dbReference type="ARBA" id="ARBA00052699"/>
    </source>
</evidence>
<evidence type="ECO:0000256" key="8">
    <source>
        <dbReference type="RuleBase" id="RU362118"/>
    </source>
</evidence>
<dbReference type="InterPro" id="IPR015421">
    <property type="entry name" value="PyrdxlP-dep_Trfase_major"/>
</dbReference>
<dbReference type="InterPro" id="IPR015424">
    <property type="entry name" value="PyrdxlP-dep_Trfase"/>
</dbReference>
<organism evidence="10 11">
    <name type="scientific">Agromyces albus</name>
    <dbReference type="NCBI Taxonomy" id="205332"/>
    <lineage>
        <taxon>Bacteria</taxon>
        <taxon>Bacillati</taxon>
        <taxon>Actinomycetota</taxon>
        <taxon>Actinomycetes</taxon>
        <taxon>Micrococcales</taxon>
        <taxon>Microbacteriaceae</taxon>
        <taxon>Agromyces</taxon>
    </lineage>
</organism>
<comment type="catalytic activity">
    <reaction evidence="5">
        <text>L-homocysteine + H2O = 2-oxobutanoate + hydrogen sulfide + NH4(+) + H(+)</text>
        <dbReference type="Rhea" id="RHEA:14501"/>
        <dbReference type="ChEBI" id="CHEBI:15377"/>
        <dbReference type="ChEBI" id="CHEBI:15378"/>
        <dbReference type="ChEBI" id="CHEBI:16763"/>
        <dbReference type="ChEBI" id="CHEBI:28938"/>
        <dbReference type="ChEBI" id="CHEBI:29919"/>
        <dbReference type="ChEBI" id="CHEBI:58199"/>
        <dbReference type="EC" id="4.4.1.2"/>
    </reaction>
    <physiologicalReaction direction="left-to-right" evidence="5">
        <dbReference type="Rhea" id="RHEA:14502"/>
    </physiologicalReaction>
</comment>
<dbReference type="EC" id="4.4.1.2" evidence="3"/>
<dbReference type="GO" id="GO:0047982">
    <property type="term" value="F:homocysteine desulfhydrase activity"/>
    <property type="evidence" value="ECO:0007669"/>
    <property type="project" value="UniProtKB-EC"/>
</dbReference>
<dbReference type="EMBL" id="SDPN01000014">
    <property type="protein sequence ID" value="RXZ70726.1"/>
    <property type="molecule type" value="Genomic_DNA"/>
</dbReference>
<evidence type="ECO:0000313" key="11">
    <source>
        <dbReference type="Proteomes" id="UP000293865"/>
    </source>
</evidence>
<evidence type="ECO:0000256" key="9">
    <source>
        <dbReference type="SAM" id="MobiDB-lite"/>
    </source>
</evidence>
<evidence type="ECO:0000256" key="2">
    <source>
        <dbReference type="ARBA" id="ARBA00022898"/>
    </source>
</evidence>
<dbReference type="Proteomes" id="UP000293865">
    <property type="component" value="Unassembled WGS sequence"/>
</dbReference>
<dbReference type="Gene3D" id="3.90.1150.10">
    <property type="entry name" value="Aspartate Aminotransferase, domain 1"/>
    <property type="match status" value="1"/>
</dbReference>
<evidence type="ECO:0000256" key="5">
    <source>
        <dbReference type="ARBA" id="ARBA00048780"/>
    </source>
</evidence>
<sequence length="427" mass="43788">MQTSSSHLETRAVHGGMAGVRESGSHVPVIDFSTTNPLGSVEAGGLSYEELATGHELGEGRSAVYQRLWQPGVARFEDALAGLEGTQGAVAFASGMAALAATLIATASAGRPHVVAVRPLYGGTDHVLASGLLGTRVTWADAAGIADAIEPDTGLVIVETPANPTLELLDLCAIADAAGPVPVLVDNTFATPVLQRPVEHGATLVLHSATKYLGGHGDVMGGIVAGDQAWMERLRQVRALTGGLLHPMGAYLLHRGLRTLPLRVRAQQATAEVLARRLLEHPAVAHVHYPGLPGQDPSGLVGTQLDGPGSIIALELVGGYAAAARFTESCDLVTHAVSLGGVDSLVQHPASLTHRPVAGEAKPGAGVVRLSIGLEHVDDLTADLMTALDAAAELGALGSGRAAASAMPDTSSLDTRARNGDRTATLR</sequence>
<gene>
    <name evidence="10" type="ORF">ESP51_09325</name>
</gene>
<dbReference type="GO" id="GO:0019343">
    <property type="term" value="P:cysteine biosynthetic process via cystathionine"/>
    <property type="evidence" value="ECO:0007669"/>
    <property type="project" value="TreeGrafter"/>
</dbReference>
<dbReference type="PANTHER" id="PTHR11808">
    <property type="entry name" value="TRANS-SULFURATION ENZYME FAMILY MEMBER"/>
    <property type="match status" value="1"/>
</dbReference>